<gene>
    <name evidence="2" type="ORF">J9259_03820</name>
</gene>
<feature type="transmembrane region" description="Helical" evidence="1">
    <location>
        <begin position="650"/>
        <end position="671"/>
    </location>
</feature>
<dbReference type="InterPro" id="IPR051200">
    <property type="entry name" value="Host-pathogen_enzymatic-act"/>
</dbReference>
<keyword evidence="1" id="KW-0472">Membrane</keyword>
<dbReference type="SUPFAM" id="SSF63825">
    <property type="entry name" value="YWTD domain"/>
    <property type="match status" value="1"/>
</dbReference>
<dbReference type="NCBIfam" id="TIGR02276">
    <property type="entry name" value="beta_rpt_yvtn"/>
    <property type="match status" value="1"/>
</dbReference>
<dbReference type="SUPFAM" id="SSF101898">
    <property type="entry name" value="NHL repeat"/>
    <property type="match status" value="1"/>
</dbReference>
<comment type="caution">
    <text evidence="2">The sequence shown here is derived from an EMBL/GenBank/DDBJ whole genome shotgun (WGS) entry which is preliminary data.</text>
</comment>
<dbReference type="InterPro" id="IPR015943">
    <property type="entry name" value="WD40/YVTN_repeat-like_dom_sf"/>
</dbReference>
<evidence type="ECO:0000313" key="3">
    <source>
        <dbReference type="Proteomes" id="UP000716004"/>
    </source>
</evidence>
<dbReference type="PANTHER" id="PTHR47197">
    <property type="entry name" value="PROTEIN NIRF"/>
    <property type="match status" value="1"/>
</dbReference>
<accession>A0A8J8CDY7</accession>
<proteinExistence type="predicted"/>
<evidence type="ECO:0000256" key="1">
    <source>
        <dbReference type="SAM" id="Phobius"/>
    </source>
</evidence>
<sequence>YAIETFNAAGIPQVVGTATVGKNPDALLANGAGWLYVANKGSNNVTVISTVTLGSVMNISVGTAPAALAMNATGFVFVANSGSGNVSQINTTGVVNMTYRVGSDPVALAFNATGFLMVANKLSNNLTVINTTSETSVKTPVSSPKLSAPDAIATNMSGNVLVANMASGNLTVYSPSLAFIGNISIGKTAEPDSILSFAANFTLVADNGTGNVAVVNTTAMKVSLYNETGVNPTSLAMDSSNGQIYLADMGSNNLTQLTAMPVPMTDNMTVMQINSVTDYGLTSIAGVTPANGTISVLLAANPNVNFSVQGSVFLSYVFLGDYAAGGAVAGAAPWDIIGEMTSATNPSGFGVQQPVELPVEVAQSTAAANVTISVTAMNSALSPTASTTLLVRAVNTTTGAPVASYPVTLMSQNALGANRGLLINSTGTPVQAFNPNVFFGSTYIPGITLMTNSTGYAMATFSPGLYTPMYSPNGTFVGFSPQSYTDNYLIPFDEFQITAVGMTGEVGGVTVYSNQSVNNVTPSPVVFAYIAGESSLNGVTVLPGNGTYTMYVNSTENSPYGPSTSGVSVTVSVSLGSVSVSSGTTGSNGSFVISYNAPNVSVLTPVTIGISTGSGTITETIYLVPHYVVTKTITTTVTKTKTVTTTVSSALFEGLTGLFIILTVIFAVLYVSARRKGGNKGSANPPQQ</sequence>
<feature type="non-terminal residue" evidence="2">
    <location>
        <position position="1"/>
    </location>
</feature>
<dbReference type="PANTHER" id="PTHR47197:SF3">
    <property type="entry name" value="DIHYDRO-HEME D1 DEHYDROGENASE"/>
    <property type="match status" value="1"/>
</dbReference>
<name>A0A8J8CDY7_9ARCH</name>
<reference evidence="2" key="1">
    <citation type="submission" date="2021-04" db="EMBL/GenBank/DDBJ databases">
        <title>Genomic insights into ecological role and evolution of a novel Thermoplasmata order Candidatus Sysuiplasmatales.</title>
        <authorList>
            <person name="Yuan Y."/>
        </authorList>
    </citation>
    <scope>NUCLEOTIDE SEQUENCE</scope>
    <source>
        <strain evidence="2">YP2-bin.285</strain>
    </source>
</reference>
<protein>
    <submittedName>
        <fullName evidence="2">YncE family protein</fullName>
    </submittedName>
</protein>
<organism evidence="2 3">
    <name type="scientific">Candidatus Sysuiplasma superficiale</name>
    <dbReference type="NCBI Taxonomy" id="2823368"/>
    <lineage>
        <taxon>Archaea</taxon>
        <taxon>Methanobacteriati</taxon>
        <taxon>Thermoplasmatota</taxon>
        <taxon>Thermoplasmata</taxon>
        <taxon>Candidatus Sysuiplasmatales</taxon>
        <taxon>Candidatus Sysuiplasmataceae</taxon>
        <taxon>Candidatus Sysuiplasma</taxon>
    </lineage>
</organism>
<dbReference type="Gene3D" id="2.130.10.10">
    <property type="entry name" value="YVTN repeat-like/Quinoprotein amine dehydrogenase"/>
    <property type="match status" value="2"/>
</dbReference>
<dbReference type="EMBL" id="JAGVSJ010000006">
    <property type="protein sequence ID" value="MBX8631635.1"/>
    <property type="molecule type" value="Genomic_DNA"/>
</dbReference>
<dbReference type="Proteomes" id="UP000716004">
    <property type="component" value="Unassembled WGS sequence"/>
</dbReference>
<keyword evidence="1" id="KW-1133">Transmembrane helix</keyword>
<dbReference type="InterPro" id="IPR011964">
    <property type="entry name" value="YVTN_b-propeller_repeat"/>
</dbReference>
<evidence type="ECO:0000313" key="2">
    <source>
        <dbReference type="EMBL" id="MBX8631635.1"/>
    </source>
</evidence>
<dbReference type="AlphaFoldDB" id="A0A8J8CDY7"/>
<keyword evidence="1" id="KW-0812">Transmembrane</keyword>